<dbReference type="Proteomes" id="UP000233776">
    <property type="component" value="Chromosome I"/>
</dbReference>
<gene>
    <name evidence="1" type="ORF">MBOVJF4278_00485</name>
</gene>
<sequence length="121" mass="14755">MKNFNNFGCGADYLNFLIDLHDIEPVFALKEMLNEQDEYDWIDWELYSLYKKRNKELPWLNDLTNDDDLVYIGDSNNSYDWHIVDERDLIFDYLNSHMDQEHIVSWIMAKELDEQYFKKTN</sequence>
<protein>
    <submittedName>
        <fullName evidence="1">Uncharacterized protein</fullName>
    </submittedName>
</protein>
<proteinExistence type="predicted"/>
<evidence type="ECO:0000313" key="2">
    <source>
        <dbReference type="Proteomes" id="UP000233776"/>
    </source>
</evidence>
<dbReference type="EMBL" id="LT578453">
    <property type="protein sequence ID" value="SBO46257.1"/>
    <property type="molecule type" value="Genomic_DNA"/>
</dbReference>
<organism evidence="1 2">
    <name type="scientific">Mycoplasmopsis bovis</name>
    <name type="common">Mycoplasma bovis</name>
    <dbReference type="NCBI Taxonomy" id="28903"/>
    <lineage>
        <taxon>Bacteria</taxon>
        <taxon>Bacillati</taxon>
        <taxon>Mycoplasmatota</taxon>
        <taxon>Mycoplasmoidales</taxon>
        <taxon>Metamycoplasmataceae</taxon>
        <taxon>Mycoplasmopsis</taxon>
    </lineage>
</organism>
<evidence type="ECO:0000313" key="1">
    <source>
        <dbReference type="EMBL" id="SBO46257.1"/>
    </source>
</evidence>
<name>A0A2N8U2J4_MYCBV</name>
<accession>A0A2N8U2J4</accession>
<reference evidence="1 2" key="1">
    <citation type="submission" date="2016-06" db="EMBL/GenBank/DDBJ databases">
        <authorList>
            <person name="Kjaerup R.B."/>
            <person name="Dalgaard T.S."/>
            <person name="Juul-Madsen H.R."/>
        </authorList>
    </citation>
    <scope>NUCLEOTIDE SEQUENCE [LARGE SCALE GENOMIC DNA]</scope>
    <source>
        <strain evidence="1">JF4278</strain>
    </source>
</reference>
<dbReference type="AlphaFoldDB" id="A0A2N8U2J4"/>